<keyword evidence="6" id="KW-0808">Transferase</keyword>
<dbReference type="Pfam" id="PF04228">
    <property type="entry name" value="Zn_peptidase"/>
    <property type="match status" value="1"/>
</dbReference>
<dbReference type="Proteomes" id="UP001258181">
    <property type="component" value="Unassembled WGS sequence"/>
</dbReference>
<dbReference type="GO" id="GO:0008237">
    <property type="term" value="F:metallopeptidase activity"/>
    <property type="evidence" value="ECO:0007669"/>
    <property type="project" value="UniProtKB-KW"/>
</dbReference>
<comment type="caution">
    <text evidence="6">The sequence shown here is derived from an EMBL/GenBank/DDBJ whole genome shotgun (WGS) entry which is preliminary data.</text>
</comment>
<evidence type="ECO:0000256" key="5">
    <source>
        <dbReference type="SAM" id="Phobius"/>
    </source>
</evidence>
<comment type="subcellular location">
    <subcellularLocation>
        <location evidence="1">Membrane</location>
        <topology evidence="1">Single-pass membrane protein</topology>
    </subcellularLocation>
</comment>
<evidence type="ECO:0000256" key="3">
    <source>
        <dbReference type="ARBA" id="ARBA00022989"/>
    </source>
</evidence>
<evidence type="ECO:0000256" key="2">
    <source>
        <dbReference type="ARBA" id="ARBA00022692"/>
    </source>
</evidence>
<evidence type="ECO:0000256" key="1">
    <source>
        <dbReference type="ARBA" id="ARBA00004167"/>
    </source>
</evidence>
<accession>A0ABU1TV12</accession>
<keyword evidence="6" id="KW-0482">Metalloprotease</keyword>
<keyword evidence="6" id="KW-0418">Kinase</keyword>
<evidence type="ECO:0000313" key="7">
    <source>
        <dbReference type="Proteomes" id="UP001258181"/>
    </source>
</evidence>
<evidence type="ECO:0000256" key="4">
    <source>
        <dbReference type="ARBA" id="ARBA00023136"/>
    </source>
</evidence>
<keyword evidence="6" id="KW-0378">Hydrolase</keyword>
<dbReference type="PANTHER" id="PTHR30168">
    <property type="entry name" value="PUTATIVE MEMBRANE PROTEIN YPFJ"/>
    <property type="match status" value="1"/>
</dbReference>
<dbReference type="EMBL" id="JAVDWA010000001">
    <property type="protein sequence ID" value="MDR7071054.1"/>
    <property type="molecule type" value="Genomic_DNA"/>
</dbReference>
<dbReference type="InterPro" id="IPR007343">
    <property type="entry name" value="Uncharacterised_pept_Zn_put"/>
</dbReference>
<name>A0ABU1TV12_9BACL</name>
<reference evidence="6 7" key="1">
    <citation type="submission" date="2023-07" db="EMBL/GenBank/DDBJ databases">
        <title>Sorghum-associated microbial communities from plants grown in Nebraska, USA.</title>
        <authorList>
            <person name="Schachtman D."/>
        </authorList>
    </citation>
    <scope>NUCLEOTIDE SEQUENCE [LARGE SCALE GENOMIC DNA]</scope>
    <source>
        <strain evidence="6 7">BE211</strain>
    </source>
</reference>
<sequence length="280" mass="30319">MKWRGRQGSSNVEDRRGMGGKGLAVGGGVGGLIIVLIVTLLGGNPGDLINNMGGGTENAVPYEETAKEKDDAQFVSVVLADTEKVWSDIFREKGLTYKKPTLVLYSGSVQSACGTAGSSVGPFYCPGDQKLYIDLSFYQELKDKFGAPGDFAMAYVIAHEVGHHVQTLLGTTDKVQSKRSTLSKSEYNKISVRTELQADYYAGVWANHEKEMDVLEKGDIEEALNAASGVGDDTLQKKSQGYVVPESFTHGTSAQRKRWFDKGFHTGTIEGGDTFKAKEL</sequence>
<protein>
    <submittedName>
        <fullName evidence="6">Metalloprotease</fullName>
    </submittedName>
</protein>
<dbReference type="GO" id="GO:0016301">
    <property type="term" value="F:kinase activity"/>
    <property type="evidence" value="ECO:0007669"/>
    <property type="project" value="UniProtKB-KW"/>
</dbReference>
<proteinExistence type="predicted"/>
<feature type="transmembrane region" description="Helical" evidence="5">
    <location>
        <begin position="21"/>
        <end position="42"/>
    </location>
</feature>
<keyword evidence="7" id="KW-1185">Reference proteome</keyword>
<keyword evidence="4 5" id="KW-0472">Membrane</keyword>
<organism evidence="6 7">
    <name type="scientific">Fictibacillus barbaricus</name>
    <dbReference type="NCBI Taxonomy" id="182136"/>
    <lineage>
        <taxon>Bacteria</taxon>
        <taxon>Bacillati</taxon>
        <taxon>Bacillota</taxon>
        <taxon>Bacilli</taxon>
        <taxon>Bacillales</taxon>
        <taxon>Fictibacillaceae</taxon>
        <taxon>Fictibacillus</taxon>
    </lineage>
</organism>
<keyword evidence="2 5" id="KW-0812">Transmembrane</keyword>
<keyword evidence="3 5" id="KW-1133">Transmembrane helix</keyword>
<evidence type="ECO:0000313" key="6">
    <source>
        <dbReference type="EMBL" id="MDR7071054.1"/>
    </source>
</evidence>
<gene>
    <name evidence="6" type="ORF">J2X07_000029</name>
</gene>
<dbReference type="PANTHER" id="PTHR30168:SF0">
    <property type="entry name" value="INNER MEMBRANE PROTEIN"/>
    <property type="match status" value="1"/>
</dbReference>
<keyword evidence="6" id="KW-0645">Protease</keyword>
<dbReference type="RefSeq" id="WP_310255384.1">
    <property type="nucleotide sequence ID" value="NZ_JAVDWA010000001.1"/>
</dbReference>